<dbReference type="Proteomes" id="UP000789525">
    <property type="component" value="Unassembled WGS sequence"/>
</dbReference>
<comment type="caution">
    <text evidence="1">The sequence shown here is derived from an EMBL/GenBank/DDBJ whole genome shotgun (WGS) entry which is preliminary data.</text>
</comment>
<name>A0ACA9NRH4_9GLOM</name>
<accession>A0ACA9NRH4</accession>
<organism evidence="1 2">
    <name type="scientific">Acaulospora colombiana</name>
    <dbReference type="NCBI Taxonomy" id="27376"/>
    <lineage>
        <taxon>Eukaryota</taxon>
        <taxon>Fungi</taxon>
        <taxon>Fungi incertae sedis</taxon>
        <taxon>Mucoromycota</taxon>
        <taxon>Glomeromycotina</taxon>
        <taxon>Glomeromycetes</taxon>
        <taxon>Diversisporales</taxon>
        <taxon>Acaulosporaceae</taxon>
        <taxon>Acaulospora</taxon>
    </lineage>
</organism>
<proteinExistence type="predicted"/>
<protein>
    <submittedName>
        <fullName evidence="1">4437_t:CDS:1</fullName>
    </submittedName>
</protein>
<dbReference type="EMBL" id="CAJVPT010025005">
    <property type="protein sequence ID" value="CAG8673174.1"/>
    <property type="molecule type" value="Genomic_DNA"/>
</dbReference>
<evidence type="ECO:0000313" key="1">
    <source>
        <dbReference type="EMBL" id="CAG8673174.1"/>
    </source>
</evidence>
<evidence type="ECO:0000313" key="2">
    <source>
        <dbReference type="Proteomes" id="UP000789525"/>
    </source>
</evidence>
<keyword evidence="2" id="KW-1185">Reference proteome</keyword>
<reference evidence="1" key="1">
    <citation type="submission" date="2021-06" db="EMBL/GenBank/DDBJ databases">
        <authorList>
            <person name="Kallberg Y."/>
            <person name="Tangrot J."/>
            <person name="Rosling A."/>
        </authorList>
    </citation>
    <scope>NUCLEOTIDE SEQUENCE</scope>
    <source>
        <strain evidence="1">CL356</strain>
    </source>
</reference>
<gene>
    <name evidence="1" type="ORF">ACOLOM_LOCUS9034</name>
</gene>
<sequence>MIDLLDCPLPLRVPWTDEYLASAVGEVSVAVTPDGRADALVEDEDGTTYFAEPLVTGSASATREHSEVVYLQSQNDNLRQSTDNKQTEFIGIQQDYPPEISWASEALEKEYPHARWARDHSGNGMKLEPTLGQSVRWSSIRDPTDPPPHTRPMTVLVQEGEMLYLPVGWWHYVQQVPDNRGKVIAVNYWYDAEMSGNTWVFISFLRSLGAPEGIEKSESDHNEDE</sequence>